<accession>A0ABY7D2J6</accession>
<gene>
    <name evidence="2" type="ORF">PtA15_15A230</name>
</gene>
<dbReference type="RefSeq" id="XP_053027393.1">
    <property type="nucleotide sequence ID" value="XM_053163416.1"/>
</dbReference>
<feature type="region of interest" description="Disordered" evidence="1">
    <location>
        <begin position="1"/>
        <end position="65"/>
    </location>
</feature>
<dbReference type="Proteomes" id="UP001164743">
    <property type="component" value="Chromosome 15A"/>
</dbReference>
<organism evidence="2 3">
    <name type="scientific">Puccinia triticina</name>
    <dbReference type="NCBI Taxonomy" id="208348"/>
    <lineage>
        <taxon>Eukaryota</taxon>
        <taxon>Fungi</taxon>
        <taxon>Dikarya</taxon>
        <taxon>Basidiomycota</taxon>
        <taxon>Pucciniomycotina</taxon>
        <taxon>Pucciniomycetes</taxon>
        <taxon>Pucciniales</taxon>
        <taxon>Pucciniaceae</taxon>
        <taxon>Puccinia</taxon>
    </lineage>
</organism>
<protein>
    <submittedName>
        <fullName evidence="2">Uncharacterized protein</fullName>
    </submittedName>
</protein>
<sequence length="94" mass="9872">MISIHLSRGGAGGVQEEEVVGVGAEADDERDALEHGAVPRPDRGGGPPPSQKGVVNTLSDAAARPEQASLCKQGAKERRRRAVCDAIPLLLFEF</sequence>
<dbReference type="GeneID" id="77804311"/>
<feature type="compositionally biased region" description="Acidic residues" evidence="1">
    <location>
        <begin position="15"/>
        <end position="31"/>
    </location>
</feature>
<evidence type="ECO:0000256" key="1">
    <source>
        <dbReference type="SAM" id="MobiDB-lite"/>
    </source>
</evidence>
<dbReference type="EMBL" id="CP110435">
    <property type="protein sequence ID" value="WAQ91838.1"/>
    <property type="molecule type" value="Genomic_DNA"/>
</dbReference>
<evidence type="ECO:0000313" key="3">
    <source>
        <dbReference type="Proteomes" id="UP001164743"/>
    </source>
</evidence>
<evidence type="ECO:0000313" key="2">
    <source>
        <dbReference type="EMBL" id="WAQ91838.1"/>
    </source>
</evidence>
<reference evidence="2" key="1">
    <citation type="submission" date="2022-10" db="EMBL/GenBank/DDBJ databases">
        <title>Puccinia triticina Genome sequencing and assembly.</title>
        <authorList>
            <person name="Li C."/>
        </authorList>
    </citation>
    <scope>NUCLEOTIDE SEQUENCE</scope>
    <source>
        <strain evidence="2">Pt15</strain>
    </source>
</reference>
<proteinExistence type="predicted"/>
<keyword evidence="3" id="KW-1185">Reference proteome</keyword>
<name>A0ABY7D2J6_9BASI</name>